<protein>
    <submittedName>
        <fullName evidence="2">Uncharacterized conserved protein</fullName>
    </submittedName>
</protein>
<evidence type="ECO:0000313" key="3">
    <source>
        <dbReference type="Proteomes" id="UP000199126"/>
    </source>
</evidence>
<dbReference type="OrthoDB" id="56770at2157"/>
<keyword evidence="3" id="KW-1185">Reference proteome</keyword>
<dbReference type="PANTHER" id="PTHR35902">
    <property type="entry name" value="S-LAYER DOMAIN-LIKE PROTEIN-RELATED"/>
    <property type="match status" value="1"/>
</dbReference>
<proteinExistence type="predicted"/>
<dbReference type="Gene3D" id="2.60.40.10">
    <property type="entry name" value="Immunoglobulins"/>
    <property type="match status" value="1"/>
</dbReference>
<evidence type="ECO:0000313" key="2">
    <source>
        <dbReference type="EMBL" id="SEO78224.1"/>
    </source>
</evidence>
<dbReference type="Proteomes" id="UP000199126">
    <property type="component" value="Unassembled WGS sequence"/>
</dbReference>
<sequence length="534" mass="56681">MKKTQLLTILIVGLVLVPTSALAVVEGEPNLSATAPNNRVVAGEEVEFTVNLQNEGDISQSSNPSLNSQVTTAKAVTAELREEGSFGNQDPPITIKTNKQAIGSIPDGQSVPATFSIHVDEDADPGNYKIPVRITYAYTESYDPQSGDYDQETERRTVNVNLNVVDSARFEIEEASGDLAVGDSGPVSVSITNTGSETASDANVAVTSENADLTFSESNTASNYVGSWEPGETRTLTYDATVAPGASPRNYALSATVNYEDGDGAAQSSKALSFGVTPRDEQSFAVENTESTLRVGQEGVLSGEIVNEGETAVRNAVLRFETENPNVNPIETEYALGTVEAGERANFSFDTEISESATAGPRQFTLTVEYRNTDGESRTSDPLDVQAAVDGKQKEFSVEGVNTTFAAGDDGEMTMTVTNNRAETLSDISAKLFVDAPISASDDEAFIEQLEPGESETIVFGTSVGGDAIAKTYPVKLDFRYDTPDGDTFISETYQVPVTVTEAEDDGGIPLPIVVGVVVFGLLGVVGYLYSRNS</sequence>
<dbReference type="PANTHER" id="PTHR35902:SF3">
    <property type="entry name" value="NPCBM-ASSOCIATED, NEW3 DOMAIN OF ALPHA-GALACTOSIDASE"/>
    <property type="match status" value="1"/>
</dbReference>
<keyword evidence="1" id="KW-0812">Transmembrane</keyword>
<dbReference type="InterPro" id="IPR013783">
    <property type="entry name" value="Ig-like_fold"/>
</dbReference>
<evidence type="ECO:0000256" key="1">
    <source>
        <dbReference type="SAM" id="Phobius"/>
    </source>
</evidence>
<dbReference type="RefSeq" id="WP_089824149.1">
    <property type="nucleotide sequence ID" value="NZ_FODV01000005.1"/>
</dbReference>
<name>A0A1H8SIM2_9EURY</name>
<keyword evidence="1" id="KW-0472">Membrane</keyword>
<gene>
    <name evidence="2" type="ORF">SAMN04487948_105107</name>
</gene>
<keyword evidence="1" id="KW-1133">Transmembrane helix</keyword>
<organism evidence="2 3">
    <name type="scientific">Halogranum amylolyticum</name>
    <dbReference type="NCBI Taxonomy" id="660520"/>
    <lineage>
        <taxon>Archaea</taxon>
        <taxon>Methanobacteriati</taxon>
        <taxon>Methanobacteriota</taxon>
        <taxon>Stenosarchaea group</taxon>
        <taxon>Halobacteria</taxon>
        <taxon>Halobacteriales</taxon>
        <taxon>Haloferacaceae</taxon>
    </lineage>
</organism>
<dbReference type="EMBL" id="FODV01000005">
    <property type="protein sequence ID" value="SEO78224.1"/>
    <property type="molecule type" value="Genomic_DNA"/>
</dbReference>
<accession>A0A1H8SIM2</accession>
<reference evidence="3" key="1">
    <citation type="submission" date="2016-10" db="EMBL/GenBank/DDBJ databases">
        <authorList>
            <person name="Varghese N."/>
            <person name="Submissions S."/>
        </authorList>
    </citation>
    <scope>NUCLEOTIDE SEQUENCE [LARGE SCALE GENOMIC DNA]</scope>
    <source>
        <strain evidence="3">CGMCC 1.10121</strain>
    </source>
</reference>
<dbReference type="AlphaFoldDB" id="A0A1H8SIM2"/>
<feature type="transmembrane region" description="Helical" evidence="1">
    <location>
        <begin position="509"/>
        <end position="530"/>
    </location>
</feature>